<dbReference type="PANTHER" id="PTHR38337">
    <property type="entry name" value="AGAP010540-PA"/>
    <property type="match status" value="1"/>
</dbReference>
<feature type="transmembrane region" description="Helical" evidence="1">
    <location>
        <begin position="115"/>
        <end position="138"/>
    </location>
</feature>
<reference evidence="2" key="1">
    <citation type="submission" date="2025-05" db="UniProtKB">
        <authorList>
            <consortium name="RefSeq"/>
        </authorList>
    </citation>
    <scope>NUCLEOTIDE SEQUENCE [LARGE SCALE GENOMIC DNA]</scope>
</reference>
<evidence type="ECO:0000256" key="1">
    <source>
        <dbReference type="SAM" id="Phobius"/>
    </source>
</evidence>
<sequence length="473" mass="54450">MLRNISKEGFKRMNESSHVSELGEFNYNKKLPEEPNSLHVRSRSPESINSSYADLFETSGVEINDYLGSSSQDIVVNHVTYNLNKCKEKVVIPYYRLLCFICWRPFGKQFHQPNYCVSLLNIIYTIMIFAILLFWYFIQLYNCVGHLVLIQLPLSNATRINWTNTVPSNNFHLDSSSCQHALGTYIIPDILHFLAFVIGFYYFRVKEHEALYALMEKVYLQSTCPIKMTTSLRIFLASGLLWFLFSLGIMAFSFQAFKNDIYTLKNWKSYVVMALMFLSDALANCVVLAVVLSYCGQCKLLVYYLDGVMERLEAKSTELKIAMKDVLAIKSHFNQLNGLFSFSTSCIVFNMIILVLITSVLLIDYQRLQPVEHLIYRVCFGIQWTVILLFVLVQAASLTSRSEILKEKALTIRVFGYQSNTEAEIDSFLNFLNMTRLEAEIFAIPVKSRYLWGILIIMVQSLIVVLQTGPLFD</sequence>
<keyword evidence="2" id="KW-1185">Reference proteome</keyword>
<proteinExistence type="predicted"/>
<keyword evidence="1" id="KW-0472">Membrane</keyword>
<gene>
    <name evidence="3" type="primary">LOC105847333</name>
</gene>
<reference evidence="3" key="2">
    <citation type="submission" date="2025-08" db="UniProtKB">
        <authorList>
            <consortium name="RefSeq"/>
        </authorList>
    </citation>
    <scope>IDENTIFICATION</scope>
</reference>
<feature type="transmembrane region" description="Helical" evidence="1">
    <location>
        <begin position="450"/>
        <end position="472"/>
    </location>
</feature>
<dbReference type="RefSeq" id="XP_065644674.1">
    <property type="nucleotide sequence ID" value="XM_065788602.1"/>
</dbReference>
<feature type="transmembrane region" description="Helical" evidence="1">
    <location>
        <begin position="269"/>
        <end position="295"/>
    </location>
</feature>
<evidence type="ECO:0000313" key="3">
    <source>
        <dbReference type="RefSeq" id="XP_065644674.1"/>
    </source>
</evidence>
<name>A0ABM4B748_HYDVU</name>
<organism evidence="2 3">
    <name type="scientific">Hydra vulgaris</name>
    <name type="common">Hydra</name>
    <name type="synonym">Hydra attenuata</name>
    <dbReference type="NCBI Taxonomy" id="6087"/>
    <lineage>
        <taxon>Eukaryota</taxon>
        <taxon>Metazoa</taxon>
        <taxon>Cnidaria</taxon>
        <taxon>Hydrozoa</taxon>
        <taxon>Hydroidolina</taxon>
        <taxon>Anthoathecata</taxon>
        <taxon>Aplanulata</taxon>
        <taxon>Hydridae</taxon>
        <taxon>Hydra</taxon>
    </lineage>
</organism>
<feature type="transmembrane region" description="Helical" evidence="1">
    <location>
        <begin position="182"/>
        <end position="203"/>
    </location>
</feature>
<evidence type="ECO:0000313" key="2">
    <source>
        <dbReference type="Proteomes" id="UP001652625"/>
    </source>
</evidence>
<protein>
    <submittedName>
        <fullName evidence="3">Uncharacterized protein LOC105847333 isoform X4</fullName>
    </submittedName>
</protein>
<dbReference type="Proteomes" id="UP001652625">
    <property type="component" value="Chromosome 01"/>
</dbReference>
<accession>A0ABM4B748</accession>
<feature type="transmembrane region" description="Helical" evidence="1">
    <location>
        <begin position="234"/>
        <end position="257"/>
    </location>
</feature>
<feature type="transmembrane region" description="Helical" evidence="1">
    <location>
        <begin position="375"/>
        <end position="398"/>
    </location>
</feature>
<feature type="transmembrane region" description="Helical" evidence="1">
    <location>
        <begin position="339"/>
        <end position="363"/>
    </location>
</feature>
<keyword evidence="1" id="KW-0812">Transmembrane</keyword>
<keyword evidence="1" id="KW-1133">Transmembrane helix</keyword>
<dbReference type="PANTHER" id="PTHR38337:SF1">
    <property type="entry name" value="GUSTATORY RECEPTOR"/>
    <property type="match status" value="1"/>
</dbReference>
<dbReference type="GeneID" id="105847333"/>